<proteinExistence type="predicted"/>
<dbReference type="Gene3D" id="3.30.710.10">
    <property type="entry name" value="Potassium Channel Kv1.1, Chain A"/>
    <property type="match status" value="1"/>
</dbReference>
<evidence type="ECO:0008006" key="5">
    <source>
        <dbReference type="Google" id="ProtNLM"/>
    </source>
</evidence>
<dbReference type="Gene3D" id="1.25.40.420">
    <property type="match status" value="1"/>
</dbReference>
<dbReference type="Pfam" id="PF07707">
    <property type="entry name" value="BACK"/>
    <property type="match status" value="1"/>
</dbReference>
<dbReference type="PANTHER" id="PTHR45774:SF3">
    <property type="entry name" value="BTB (POZ) DOMAIN-CONTAINING 2B-RELATED"/>
    <property type="match status" value="1"/>
</dbReference>
<accession>A0A397JK37</accession>
<keyword evidence="4" id="KW-1185">Reference proteome</keyword>
<dbReference type="SMART" id="SM00225">
    <property type="entry name" value="BTB"/>
    <property type="match status" value="1"/>
</dbReference>
<dbReference type="SUPFAM" id="SSF54695">
    <property type="entry name" value="POZ domain"/>
    <property type="match status" value="1"/>
</dbReference>
<dbReference type="PANTHER" id="PTHR45774">
    <property type="entry name" value="BTB/POZ DOMAIN-CONTAINING"/>
    <property type="match status" value="1"/>
</dbReference>
<gene>
    <name evidence="3" type="ORF">Glove_52g149</name>
</gene>
<dbReference type="Proteomes" id="UP000266861">
    <property type="component" value="Unassembled WGS sequence"/>
</dbReference>
<dbReference type="OrthoDB" id="194443at2759"/>
<comment type="caution">
    <text evidence="3">The sequence shown here is derived from an EMBL/GenBank/DDBJ whole genome shotgun (WGS) entry which is preliminary data.</text>
</comment>
<dbReference type="Pfam" id="PF07534">
    <property type="entry name" value="TLD"/>
    <property type="match status" value="1"/>
</dbReference>
<dbReference type="InterPro" id="IPR006571">
    <property type="entry name" value="TLDc_dom"/>
</dbReference>
<sequence length="519" mass="60084">MTFRFFDKLSEDFSDLLNDLKDYNVVIEVDKEENKKSFTAHSVVLRCRSPYFDTELEKAIMENNTKTIILPNMSAQIFEIILKYIYGGVADIENSDTKAVYELMVWADKLDLKGLSVKLESYLIESKASWLKTHVSIVYHSIFDKNEFKGLKKFYNDIIEKHPNLIFESEDFTSLQETVLVSILKRDDLKVGEIKIWDYVIKWGIAQNPTLPTNSKEWSKENFQTLKITLQQCLPLIRYFHIPYEDIWEKVKPYRKILEKQLWDDMIQHHMSPNKPIKSLILPARNPPLRANSTHIPSTFPPPVLHLRSQSTPVFSSLGVIELKKEHVAELASWIDRKETIYSLSNIPYEFKLILRGSRDGFNPKTFWKMCHGYSGTIVVAKVAGTDEIIGGYNPSAWDNSTGGRKIKTNDSFIFSLKNGNIQNSILSRVKKDSKEALYYFGSHDQKSSGPSFGNGEFMMKSDVSDFTKEKQCRCWHGLFNCYKKPIRKTSDFFSIKDYEVFEVVKKPIPNATDVPFFK</sequence>
<dbReference type="EMBL" id="PQFF01000049">
    <property type="protein sequence ID" value="RHZ86346.1"/>
    <property type="molecule type" value="Genomic_DNA"/>
</dbReference>
<dbReference type="InterPro" id="IPR011333">
    <property type="entry name" value="SKP1/BTB/POZ_sf"/>
</dbReference>
<dbReference type="AlphaFoldDB" id="A0A397JK37"/>
<feature type="domain" description="TLDc" evidence="2">
    <location>
        <begin position="321"/>
        <end position="505"/>
    </location>
</feature>
<evidence type="ECO:0000313" key="3">
    <source>
        <dbReference type="EMBL" id="RHZ86346.1"/>
    </source>
</evidence>
<protein>
    <recommendedName>
        <fullName evidence="5">BTB domain-containing protein</fullName>
    </recommendedName>
</protein>
<dbReference type="InterPro" id="IPR011705">
    <property type="entry name" value="BACK"/>
</dbReference>
<dbReference type="InterPro" id="IPR000210">
    <property type="entry name" value="BTB/POZ_dom"/>
</dbReference>
<dbReference type="CDD" id="cd18186">
    <property type="entry name" value="BTB_POZ_ZBTB_KLHL-like"/>
    <property type="match status" value="1"/>
</dbReference>
<dbReference type="PROSITE" id="PS50097">
    <property type="entry name" value="BTB"/>
    <property type="match status" value="1"/>
</dbReference>
<name>A0A397JK37_9GLOM</name>
<reference evidence="3 4" key="1">
    <citation type="submission" date="2018-08" db="EMBL/GenBank/DDBJ databases">
        <title>Genome and evolution of the arbuscular mycorrhizal fungus Diversispora epigaea (formerly Glomus versiforme) and its bacterial endosymbionts.</title>
        <authorList>
            <person name="Sun X."/>
            <person name="Fei Z."/>
            <person name="Harrison M."/>
        </authorList>
    </citation>
    <scope>NUCLEOTIDE SEQUENCE [LARGE SCALE GENOMIC DNA]</scope>
    <source>
        <strain evidence="3 4">IT104</strain>
    </source>
</reference>
<evidence type="ECO:0000313" key="4">
    <source>
        <dbReference type="Proteomes" id="UP000266861"/>
    </source>
</evidence>
<evidence type="ECO:0000259" key="1">
    <source>
        <dbReference type="PROSITE" id="PS50097"/>
    </source>
</evidence>
<feature type="domain" description="BTB" evidence="1">
    <location>
        <begin position="23"/>
        <end position="94"/>
    </location>
</feature>
<dbReference type="PROSITE" id="PS51886">
    <property type="entry name" value="TLDC"/>
    <property type="match status" value="1"/>
</dbReference>
<evidence type="ECO:0000259" key="2">
    <source>
        <dbReference type="PROSITE" id="PS51886"/>
    </source>
</evidence>
<organism evidence="3 4">
    <name type="scientific">Diversispora epigaea</name>
    <dbReference type="NCBI Taxonomy" id="1348612"/>
    <lineage>
        <taxon>Eukaryota</taxon>
        <taxon>Fungi</taxon>
        <taxon>Fungi incertae sedis</taxon>
        <taxon>Mucoromycota</taxon>
        <taxon>Glomeromycotina</taxon>
        <taxon>Glomeromycetes</taxon>
        <taxon>Diversisporales</taxon>
        <taxon>Diversisporaceae</taxon>
        <taxon>Diversispora</taxon>
    </lineage>
</organism>
<dbReference type="Pfam" id="PF00651">
    <property type="entry name" value="BTB"/>
    <property type="match status" value="1"/>
</dbReference>